<dbReference type="Proteomes" id="UP001199424">
    <property type="component" value="Unassembled WGS sequence"/>
</dbReference>
<protein>
    <submittedName>
        <fullName evidence="1">Uncharacterized protein</fullName>
    </submittedName>
</protein>
<dbReference type="EMBL" id="JAJEQC010000004">
    <property type="protein sequence ID" value="MCC2136402.1"/>
    <property type="molecule type" value="Genomic_DNA"/>
</dbReference>
<evidence type="ECO:0000313" key="2">
    <source>
        <dbReference type="Proteomes" id="UP001199424"/>
    </source>
</evidence>
<name>A0AAE3AHE1_9FIRM</name>
<keyword evidence="2" id="KW-1185">Reference proteome</keyword>
<proteinExistence type="predicted"/>
<accession>A0AAE3AHE1</accession>
<sequence>MFPNGFGMNGYWGPENYVLGAALFDWHKDFDDLPEEVKEYLTQHEYEIHSENDVDRLVRTYNQKR</sequence>
<organism evidence="1 2">
    <name type="scientific">Hominenteromicrobium mulieris</name>
    <dbReference type="NCBI Taxonomy" id="2885357"/>
    <lineage>
        <taxon>Bacteria</taxon>
        <taxon>Bacillati</taxon>
        <taxon>Bacillota</taxon>
        <taxon>Clostridia</taxon>
        <taxon>Eubacteriales</taxon>
        <taxon>Oscillospiraceae</taxon>
        <taxon>Hominenteromicrobium</taxon>
    </lineage>
</organism>
<reference evidence="1" key="1">
    <citation type="submission" date="2021-10" db="EMBL/GenBank/DDBJ databases">
        <title>Anaerobic single-cell dispensing facilitates the cultivation of human gut bacteria.</title>
        <authorList>
            <person name="Afrizal A."/>
        </authorList>
    </citation>
    <scope>NUCLEOTIDE SEQUENCE</scope>
    <source>
        <strain evidence="1">CLA-AA-H250</strain>
    </source>
</reference>
<dbReference type="AlphaFoldDB" id="A0AAE3AHE1"/>
<evidence type="ECO:0000313" key="1">
    <source>
        <dbReference type="EMBL" id="MCC2136402.1"/>
    </source>
</evidence>
<gene>
    <name evidence="1" type="ORF">LKD31_05170</name>
</gene>
<dbReference type="RefSeq" id="WP_308448901.1">
    <property type="nucleotide sequence ID" value="NZ_JAJEQC010000004.1"/>
</dbReference>
<comment type="caution">
    <text evidence="1">The sequence shown here is derived from an EMBL/GenBank/DDBJ whole genome shotgun (WGS) entry which is preliminary data.</text>
</comment>